<dbReference type="Proteomes" id="UP001159042">
    <property type="component" value="Unassembled WGS sequence"/>
</dbReference>
<evidence type="ECO:0000313" key="4">
    <source>
        <dbReference type="Proteomes" id="UP001159042"/>
    </source>
</evidence>
<keyword evidence="1" id="KW-0472">Membrane</keyword>
<feature type="signal peptide" evidence="2">
    <location>
        <begin position="1"/>
        <end position="21"/>
    </location>
</feature>
<reference evidence="3 4" key="1">
    <citation type="journal article" date="2023" name="Insect Mol. Biol.">
        <title>Genome sequencing provides insights into the evolution of gene families encoding plant cell wall-degrading enzymes in longhorned beetles.</title>
        <authorList>
            <person name="Shin N.R."/>
            <person name="Okamura Y."/>
            <person name="Kirsch R."/>
            <person name="Pauchet Y."/>
        </authorList>
    </citation>
    <scope>NUCLEOTIDE SEQUENCE [LARGE SCALE GENOMIC DNA]</scope>
    <source>
        <strain evidence="3">EAD_L_NR</strain>
    </source>
</reference>
<gene>
    <name evidence="3" type="ORF">NQ315_010700</name>
</gene>
<sequence length="278" mass="31157">MKSHVAFFLFAVLILVQFSHGLQGKFQEPEIENEVPKPAKGRGVLLSTMSNCITSKFPKMKGYVAFFLFVVLIVQVSQGLSLEAYFQGMDGLDTSITGARVQGGTCVEWKCNSNCLNTGFRSGYCTMFNHCMQFSHGLQGKFQEPEIENEVPKPVEVQFSYGLPAKADLQEPKIALSEGARDRLLKMRFQNQIKKMKPLVTFFLFVVLVLVQVSLGLPPKFDVQGAKIENEFSDSAKDVNACSWSECNSYCQAIGFITGYCLYDSCYCEYPKPIVYKI</sequence>
<keyword evidence="1" id="KW-0812">Transmembrane</keyword>
<feature type="chain" id="PRO_5043642251" evidence="2">
    <location>
        <begin position="22"/>
        <end position="278"/>
    </location>
</feature>
<accession>A0AAV8VUF4</accession>
<keyword evidence="1" id="KW-1133">Transmembrane helix</keyword>
<evidence type="ECO:0000256" key="1">
    <source>
        <dbReference type="SAM" id="Phobius"/>
    </source>
</evidence>
<feature type="transmembrane region" description="Helical" evidence="1">
    <location>
        <begin position="63"/>
        <end position="86"/>
    </location>
</feature>
<evidence type="ECO:0000313" key="3">
    <source>
        <dbReference type="EMBL" id="KAJ8917794.1"/>
    </source>
</evidence>
<keyword evidence="2" id="KW-0732">Signal</keyword>
<dbReference type="EMBL" id="JANEYG010000030">
    <property type="protein sequence ID" value="KAJ8917794.1"/>
    <property type="molecule type" value="Genomic_DNA"/>
</dbReference>
<dbReference type="AlphaFoldDB" id="A0AAV8VUF4"/>
<evidence type="ECO:0000256" key="2">
    <source>
        <dbReference type="SAM" id="SignalP"/>
    </source>
</evidence>
<organism evidence="3 4">
    <name type="scientific">Exocentrus adspersus</name>
    <dbReference type="NCBI Taxonomy" id="1586481"/>
    <lineage>
        <taxon>Eukaryota</taxon>
        <taxon>Metazoa</taxon>
        <taxon>Ecdysozoa</taxon>
        <taxon>Arthropoda</taxon>
        <taxon>Hexapoda</taxon>
        <taxon>Insecta</taxon>
        <taxon>Pterygota</taxon>
        <taxon>Neoptera</taxon>
        <taxon>Endopterygota</taxon>
        <taxon>Coleoptera</taxon>
        <taxon>Polyphaga</taxon>
        <taxon>Cucujiformia</taxon>
        <taxon>Chrysomeloidea</taxon>
        <taxon>Cerambycidae</taxon>
        <taxon>Lamiinae</taxon>
        <taxon>Acanthocinini</taxon>
        <taxon>Exocentrus</taxon>
    </lineage>
</organism>
<proteinExistence type="predicted"/>
<name>A0AAV8VUF4_9CUCU</name>
<keyword evidence="4" id="KW-1185">Reference proteome</keyword>
<comment type="caution">
    <text evidence="3">The sequence shown here is derived from an EMBL/GenBank/DDBJ whole genome shotgun (WGS) entry which is preliminary data.</text>
</comment>
<feature type="transmembrane region" description="Helical" evidence="1">
    <location>
        <begin position="196"/>
        <end position="217"/>
    </location>
</feature>
<protein>
    <submittedName>
        <fullName evidence="3">Uncharacterized protein</fullName>
    </submittedName>
</protein>